<dbReference type="OrthoDB" id="2593732at2759"/>
<organism evidence="7 8">
    <name type="scientific">Penicillium egyptiacum</name>
    <dbReference type="NCBI Taxonomy" id="1303716"/>
    <lineage>
        <taxon>Eukaryota</taxon>
        <taxon>Fungi</taxon>
        <taxon>Dikarya</taxon>
        <taxon>Ascomycota</taxon>
        <taxon>Pezizomycotina</taxon>
        <taxon>Eurotiomycetes</taxon>
        <taxon>Eurotiomycetidae</taxon>
        <taxon>Eurotiales</taxon>
        <taxon>Aspergillaceae</taxon>
        <taxon>Penicillium</taxon>
    </lineage>
</organism>
<evidence type="ECO:0000256" key="4">
    <source>
        <dbReference type="ARBA" id="ARBA00023125"/>
    </source>
</evidence>
<reference evidence="7" key="1">
    <citation type="submission" date="2021-07" db="EMBL/GenBank/DDBJ databases">
        <authorList>
            <person name="Branca A.L. A."/>
        </authorList>
    </citation>
    <scope>NUCLEOTIDE SEQUENCE</scope>
</reference>
<dbReference type="GO" id="GO:0003677">
    <property type="term" value="F:DNA binding"/>
    <property type="evidence" value="ECO:0007669"/>
    <property type="project" value="UniProtKB-KW"/>
</dbReference>
<keyword evidence="1" id="KW-0479">Metal-binding</keyword>
<dbReference type="PANTHER" id="PTHR36206">
    <property type="entry name" value="ASPERCRYPTIN BIOSYNTHESIS CLUSTER-SPECIFIC TRANSCRIPTION REGULATOR ATNN-RELATED"/>
    <property type="match status" value="1"/>
</dbReference>
<dbReference type="Proteomes" id="UP001154252">
    <property type="component" value="Unassembled WGS sequence"/>
</dbReference>
<keyword evidence="5" id="KW-0804">Transcription</keyword>
<protein>
    <recommendedName>
        <fullName evidence="9">Transcription factor domain-containing protein</fullName>
    </recommendedName>
</protein>
<evidence type="ECO:0000256" key="6">
    <source>
        <dbReference type="ARBA" id="ARBA00023242"/>
    </source>
</evidence>
<name>A0A9W4P1L5_9EURO</name>
<evidence type="ECO:0000256" key="3">
    <source>
        <dbReference type="ARBA" id="ARBA00023015"/>
    </source>
</evidence>
<evidence type="ECO:0000313" key="7">
    <source>
        <dbReference type="EMBL" id="CAG8887085.1"/>
    </source>
</evidence>
<evidence type="ECO:0000256" key="2">
    <source>
        <dbReference type="ARBA" id="ARBA00022833"/>
    </source>
</evidence>
<accession>A0A9W4P1L5</accession>
<dbReference type="GO" id="GO:0046872">
    <property type="term" value="F:metal ion binding"/>
    <property type="evidence" value="ECO:0007669"/>
    <property type="project" value="UniProtKB-KW"/>
</dbReference>
<evidence type="ECO:0008006" key="9">
    <source>
        <dbReference type="Google" id="ProtNLM"/>
    </source>
</evidence>
<keyword evidence="3" id="KW-0805">Transcription regulation</keyword>
<proteinExistence type="predicted"/>
<dbReference type="AlphaFoldDB" id="A0A9W4P1L5"/>
<evidence type="ECO:0000256" key="5">
    <source>
        <dbReference type="ARBA" id="ARBA00023163"/>
    </source>
</evidence>
<keyword evidence="4" id="KW-0238">DNA-binding</keyword>
<keyword evidence="6" id="KW-0539">Nucleus</keyword>
<sequence length="395" mass="44924">MCEAHPAVLHAAIAMGARQNQFEEVQTKQIEDRESPLVLSQTSKAVTCLRDSLVREQSSRIHKETVLVTCIILSMLALFQEDVFAARCHFLSGYRLFEEWVAVDYEKSPNGQTLKQAFAQVHLHFWTCEDPRKFVEDQRLISPGIADIHKMINSSGIDKSERDSHFMMVVGWQLVRSHPGEGFGIGPASSPIGRGEIAVLSKLRLWRSQLKWVRENGDMLQRHCDMLTLLELRSLIINIKLTVVSSHEPLDLSYDDYTTHFQRAVCLAKALLRFGFENVPLPESYIAISAVNALLWCGVKSRNWLVRSDIVALLNACKYQDSWISAMTAAFQRMIEIESNGVKQGDTIPQDAHIDSIKVNIVSDDSKVNIWYCKSRYRLDRKNGHPISESDTLYF</sequence>
<dbReference type="EMBL" id="CAJVRC010000836">
    <property type="protein sequence ID" value="CAG8887085.1"/>
    <property type="molecule type" value="Genomic_DNA"/>
</dbReference>
<keyword evidence="2" id="KW-0862">Zinc</keyword>
<dbReference type="PANTHER" id="PTHR36206:SF12">
    <property type="entry name" value="ASPERCRYPTIN BIOSYNTHESIS CLUSTER-SPECIFIC TRANSCRIPTION REGULATOR ATNN-RELATED"/>
    <property type="match status" value="1"/>
</dbReference>
<comment type="caution">
    <text evidence="7">The sequence shown here is derived from an EMBL/GenBank/DDBJ whole genome shotgun (WGS) entry which is preliminary data.</text>
</comment>
<gene>
    <name evidence="7" type="ORF">PEGY_LOCUS1001</name>
</gene>
<keyword evidence="8" id="KW-1185">Reference proteome</keyword>
<dbReference type="InterPro" id="IPR052360">
    <property type="entry name" value="Transcr_Regulatory_Proteins"/>
</dbReference>
<evidence type="ECO:0000256" key="1">
    <source>
        <dbReference type="ARBA" id="ARBA00022723"/>
    </source>
</evidence>
<evidence type="ECO:0000313" key="8">
    <source>
        <dbReference type="Proteomes" id="UP001154252"/>
    </source>
</evidence>